<evidence type="ECO:0000313" key="2">
    <source>
        <dbReference type="Proteomes" id="UP001456344"/>
    </source>
</evidence>
<dbReference type="Proteomes" id="UP001456344">
    <property type="component" value="Chromosome"/>
</dbReference>
<proteinExistence type="predicted"/>
<dbReference type="EMBL" id="CP150484">
    <property type="protein sequence ID" value="WYW20920.1"/>
    <property type="molecule type" value="Genomic_DNA"/>
</dbReference>
<sequence>MDIAPLLTLPAALGLHEAIGFANEQARLRYPRDRWVHQVRHLDDIKILIPEDPALYGAITAFRVKGRTTKDDNEAIAQYLMDRHPRLHRPQGGTAAGYCRPGRPARRSTS</sequence>
<reference evidence="1" key="1">
    <citation type="submission" date="2023-10" db="EMBL/GenBank/DDBJ databases">
        <title>Whole genome sequencing of actinobacterial strain Amycolatopsis sp. (BCA-696) identifies the underlying plant growth-promoting genes.</title>
        <authorList>
            <person name="Gandham P."/>
            <person name="Vadla N."/>
            <person name="Saji A."/>
            <person name="Srinivas V."/>
            <person name="Ruperao P."/>
            <person name="Selvanayagam S."/>
            <person name="Saxena R.K."/>
            <person name="Rathore A."/>
            <person name="Gopalakrishnan S."/>
            <person name="Thakur V."/>
        </authorList>
    </citation>
    <scope>NUCLEOTIDE SEQUENCE</scope>
    <source>
        <strain evidence="1">BCA-696</strain>
    </source>
</reference>
<protein>
    <submittedName>
        <fullName evidence="1">Uncharacterized protein</fullName>
    </submittedName>
</protein>
<keyword evidence="2" id="KW-1185">Reference proteome</keyword>
<name>A0ACD5BNP2_9PSEU</name>
<accession>A0ACD5BNP2</accession>
<evidence type="ECO:0000313" key="1">
    <source>
        <dbReference type="EMBL" id="WYW20920.1"/>
    </source>
</evidence>
<gene>
    <name evidence="1" type="ORF">LCL61_35760</name>
</gene>
<organism evidence="1 2">
    <name type="scientific">Amycolatopsis coloradensis</name>
    <dbReference type="NCBI Taxonomy" id="76021"/>
    <lineage>
        <taxon>Bacteria</taxon>
        <taxon>Bacillati</taxon>
        <taxon>Actinomycetota</taxon>
        <taxon>Actinomycetes</taxon>
        <taxon>Pseudonocardiales</taxon>
        <taxon>Pseudonocardiaceae</taxon>
        <taxon>Amycolatopsis</taxon>
    </lineage>
</organism>